<dbReference type="RefSeq" id="WP_135792239.1">
    <property type="nucleotide sequence ID" value="NZ_BNBQ01000005.1"/>
</dbReference>
<dbReference type="InterPro" id="IPR013785">
    <property type="entry name" value="Aldolase_TIM"/>
</dbReference>
<keyword evidence="5" id="KW-0560">Oxidoreductase</keyword>
<keyword evidence="4" id="KW-0521">NADP</keyword>
<keyword evidence="2" id="KW-0285">Flavoprotein</keyword>
<reference evidence="7 8" key="1">
    <citation type="submission" date="2019-04" db="EMBL/GenBank/DDBJ databases">
        <title>Streptomyces sp. nov. Bv016 isolated from bark of Buahinia variegata.</title>
        <authorList>
            <person name="Kanchanasin P."/>
            <person name="Tanasupawat S."/>
            <person name="Yuki M."/>
            <person name="Kudo T."/>
        </authorList>
    </citation>
    <scope>NUCLEOTIDE SEQUENCE [LARGE SCALE GENOMIC DNA]</scope>
    <source>
        <strain evidence="7 8">JCM 4765</strain>
    </source>
</reference>
<feature type="domain" description="NADH:flavin oxidoreductase/NADH oxidase N-terminal" evidence="6">
    <location>
        <begin position="4"/>
        <end position="337"/>
    </location>
</feature>
<name>A0A4Z1DIN9_STRGP</name>
<dbReference type="PANTHER" id="PTHR43303">
    <property type="entry name" value="NADPH DEHYDROGENASE C23G7.10C-RELATED"/>
    <property type="match status" value="1"/>
</dbReference>
<dbReference type="Pfam" id="PF00724">
    <property type="entry name" value="Oxidored_FMN"/>
    <property type="match status" value="1"/>
</dbReference>
<dbReference type="SUPFAM" id="SSF51395">
    <property type="entry name" value="FMN-linked oxidoreductases"/>
    <property type="match status" value="1"/>
</dbReference>
<dbReference type="AlphaFoldDB" id="A0A4Z1DIN9"/>
<sequence>MSRLFSPLTLRGTTFRNRAWVAPMCQYSSVDGYPQDWHLVHLGSLARGGSGLVMQEATAVEPEGRITPSDAGIWEDGQAAAYKRITDFVHEQGAVAGIQISHAGRKASTAPPWEGDAYVEPEAGGWQTVAPSPLPFDDWPAPRELSANDIRALVRAFGEATARALSAGFEVLEIHAAHGYLLHQFLSPLSNHRSDEYGGDLDGRSRFLVQVTDAVRAQWPEDRPLFVRFSATDWADGGWTPEETVELSRHLVAHGVDLVDITSGGLVHNARIEVEPGYQVPFARTVREGAALPVSAVGLITAPEQADQILVDRSADAIMLARELLRNPTWPLRAAYVLGDDVPWPKQYQRGRLRHR</sequence>
<keyword evidence="8" id="KW-1185">Reference proteome</keyword>
<evidence type="ECO:0000256" key="3">
    <source>
        <dbReference type="ARBA" id="ARBA00022643"/>
    </source>
</evidence>
<dbReference type="CDD" id="cd02932">
    <property type="entry name" value="OYE_YqiM_FMN"/>
    <property type="match status" value="1"/>
</dbReference>
<evidence type="ECO:0000256" key="2">
    <source>
        <dbReference type="ARBA" id="ARBA00022630"/>
    </source>
</evidence>
<dbReference type="Proteomes" id="UP000298513">
    <property type="component" value="Unassembled WGS sequence"/>
</dbReference>
<proteinExistence type="predicted"/>
<evidence type="ECO:0000256" key="5">
    <source>
        <dbReference type="ARBA" id="ARBA00023002"/>
    </source>
</evidence>
<evidence type="ECO:0000259" key="6">
    <source>
        <dbReference type="Pfam" id="PF00724"/>
    </source>
</evidence>
<keyword evidence="3" id="KW-0288">FMN</keyword>
<evidence type="ECO:0000256" key="1">
    <source>
        <dbReference type="ARBA" id="ARBA00001917"/>
    </source>
</evidence>
<dbReference type="InterPro" id="IPR001155">
    <property type="entry name" value="OxRdtase_FMN_N"/>
</dbReference>
<dbReference type="GO" id="GO:0050661">
    <property type="term" value="F:NADP binding"/>
    <property type="evidence" value="ECO:0007669"/>
    <property type="project" value="InterPro"/>
</dbReference>
<dbReference type="GO" id="GO:0003959">
    <property type="term" value="F:NADPH dehydrogenase activity"/>
    <property type="evidence" value="ECO:0007669"/>
    <property type="project" value="InterPro"/>
</dbReference>
<accession>A0A4Z1DIN9</accession>
<comment type="cofactor">
    <cofactor evidence="1">
        <name>FMN</name>
        <dbReference type="ChEBI" id="CHEBI:58210"/>
    </cofactor>
</comment>
<organism evidence="7 8">
    <name type="scientific">Streptomyces griseoluteus</name>
    <dbReference type="NCBI Taxonomy" id="29306"/>
    <lineage>
        <taxon>Bacteria</taxon>
        <taxon>Bacillati</taxon>
        <taxon>Actinomycetota</taxon>
        <taxon>Actinomycetes</taxon>
        <taxon>Kitasatosporales</taxon>
        <taxon>Streptomycetaceae</taxon>
        <taxon>Streptomyces</taxon>
    </lineage>
</organism>
<evidence type="ECO:0000256" key="4">
    <source>
        <dbReference type="ARBA" id="ARBA00022857"/>
    </source>
</evidence>
<comment type="caution">
    <text evidence="7">The sequence shown here is derived from an EMBL/GenBank/DDBJ whole genome shotgun (WGS) entry which is preliminary data.</text>
</comment>
<evidence type="ECO:0000313" key="7">
    <source>
        <dbReference type="EMBL" id="TGN82292.1"/>
    </source>
</evidence>
<evidence type="ECO:0000313" key="8">
    <source>
        <dbReference type="Proteomes" id="UP000298513"/>
    </source>
</evidence>
<dbReference type="GO" id="GO:0010181">
    <property type="term" value="F:FMN binding"/>
    <property type="evidence" value="ECO:0007669"/>
    <property type="project" value="InterPro"/>
</dbReference>
<dbReference type="Gene3D" id="3.20.20.70">
    <property type="entry name" value="Aldolase class I"/>
    <property type="match status" value="1"/>
</dbReference>
<dbReference type="GeneID" id="91531551"/>
<gene>
    <name evidence="7" type="ORF">E5082_17825</name>
</gene>
<dbReference type="PANTHER" id="PTHR43303:SF4">
    <property type="entry name" value="NADPH DEHYDROGENASE C23G7.10C-RELATED"/>
    <property type="match status" value="1"/>
</dbReference>
<dbReference type="EMBL" id="SRRU01000006">
    <property type="protein sequence ID" value="TGN82292.1"/>
    <property type="molecule type" value="Genomic_DNA"/>
</dbReference>
<dbReference type="InterPro" id="IPR044152">
    <property type="entry name" value="YqjM-like"/>
</dbReference>
<protein>
    <submittedName>
        <fullName evidence="7">NADH:flavin oxidoreductase/NADH oxidase</fullName>
    </submittedName>
</protein>